<dbReference type="EMBL" id="UYJE01002640">
    <property type="protein sequence ID" value="VDI12498.1"/>
    <property type="molecule type" value="Genomic_DNA"/>
</dbReference>
<comment type="caution">
    <text evidence="1">The sequence shown here is derived from an EMBL/GenBank/DDBJ whole genome shotgun (WGS) entry which is preliminary data.</text>
</comment>
<sequence>MEKDYIEEEIATKKICFNKACKQMILLNEKMRLLMERYYRAERAGHRSLRYNLRLRIAIVDALRRVYFEYASAKKEEADTMLELLNNREKAEQMEGTMMDIDMSES</sequence>
<gene>
    <name evidence="1" type="ORF">MGAL_10B001723</name>
</gene>
<dbReference type="OrthoDB" id="6427379at2759"/>
<evidence type="ECO:0000313" key="2">
    <source>
        <dbReference type="Proteomes" id="UP000596742"/>
    </source>
</evidence>
<name>A0A8B6D0A5_MYTGA</name>
<organism evidence="1 2">
    <name type="scientific">Mytilus galloprovincialis</name>
    <name type="common">Mediterranean mussel</name>
    <dbReference type="NCBI Taxonomy" id="29158"/>
    <lineage>
        <taxon>Eukaryota</taxon>
        <taxon>Metazoa</taxon>
        <taxon>Spiralia</taxon>
        <taxon>Lophotrochozoa</taxon>
        <taxon>Mollusca</taxon>
        <taxon>Bivalvia</taxon>
        <taxon>Autobranchia</taxon>
        <taxon>Pteriomorphia</taxon>
        <taxon>Mytilida</taxon>
        <taxon>Mytiloidea</taxon>
        <taxon>Mytilidae</taxon>
        <taxon>Mytilinae</taxon>
        <taxon>Mytilus</taxon>
    </lineage>
</organism>
<reference evidence="1" key="1">
    <citation type="submission" date="2018-11" db="EMBL/GenBank/DDBJ databases">
        <authorList>
            <person name="Alioto T."/>
            <person name="Alioto T."/>
        </authorList>
    </citation>
    <scope>NUCLEOTIDE SEQUENCE</scope>
</reference>
<dbReference type="AlphaFoldDB" id="A0A8B6D0A5"/>
<protein>
    <submittedName>
        <fullName evidence="1">Uncharacterized protein</fullName>
    </submittedName>
</protein>
<evidence type="ECO:0000313" key="1">
    <source>
        <dbReference type="EMBL" id="VDI12498.1"/>
    </source>
</evidence>
<proteinExistence type="predicted"/>
<accession>A0A8B6D0A5</accession>
<dbReference type="Proteomes" id="UP000596742">
    <property type="component" value="Unassembled WGS sequence"/>
</dbReference>
<keyword evidence="2" id="KW-1185">Reference proteome</keyword>